<dbReference type="GeneID" id="63718975"/>
<dbReference type="Proteomes" id="UP000076580">
    <property type="component" value="Chromosome 03"/>
</dbReference>
<dbReference type="EMBL" id="LAYC01000003">
    <property type="protein sequence ID" value="KYK54374.1"/>
    <property type="molecule type" value="Genomic_DNA"/>
</dbReference>
<gene>
    <name evidence="2" type="ORF">DCS_06332</name>
</gene>
<evidence type="ECO:0000313" key="2">
    <source>
        <dbReference type="EMBL" id="KYK54374.1"/>
    </source>
</evidence>
<name>A0A151GBF0_DRECN</name>
<comment type="caution">
    <text evidence="2">The sequence shown here is derived from an EMBL/GenBank/DDBJ whole genome shotgun (WGS) entry which is preliminary data.</text>
</comment>
<sequence length="187" mass="20676">MSSASGAPPPLPPPPPPPPPASMPPPPRPSAPKAPIVAPKGPEGAFRVELLVFNGHPFKDHWSYWVRSHRDHDIGVLIHATGDVRSGFQFEIKRNYNVKESSRAPMERIPLQWIDSKYFDEKATFSNGVPKEDCVPVCAFEVSVHSIKVPGKTLNSVDDAIVESADQLVKDRIFDKKVADFLHAKEQ</sequence>
<evidence type="ECO:0000256" key="1">
    <source>
        <dbReference type="SAM" id="MobiDB-lite"/>
    </source>
</evidence>
<feature type="region of interest" description="Disordered" evidence="1">
    <location>
        <begin position="1"/>
        <end position="39"/>
    </location>
</feature>
<evidence type="ECO:0000313" key="3">
    <source>
        <dbReference type="Proteomes" id="UP000076580"/>
    </source>
</evidence>
<accession>A0A151GBF0</accession>
<proteinExistence type="predicted"/>
<organism evidence="2 3">
    <name type="scientific">Drechmeria coniospora</name>
    <name type="common">Nematophagous fungus</name>
    <name type="synonym">Meria coniospora</name>
    <dbReference type="NCBI Taxonomy" id="98403"/>
    <lineage>
        <taxon>Eukaryota</taxon>
        <taxon>Fungi</taxon>
        <taxon>Dikarya</taxon>
        <taxon>Ascomycota</taxon>
        <taxon>Pezizomycotina</taxon>
        <taxon>Sordariomycetes</taxon>
        <taxon>Hypocreomycetidae</taxon>
        <taxon>Hypocreales</taxon>
        <taxon>Ophiocordycipitaceae</taxon>
        <taxon>Drechmeria</taxon>
    </lineage>
</organism>
<dbReference type="SUPFAM" id="SSF101447">
    <property type="entry name" value="Formin homology 2 domain (FH2 domain)"/>
    <property type="match status" value="1"/>
</dbReference>
<reference evidence="2 3" key="1">
    <citation type="journal article" date="2016" name="Sci. Rep.">
        <title>Insights into Adaptations to a Near-Obligate Nematode Endoparasitic Lifestyle from the Finished Genome of Drechmeria coniospora.</title>
        <authorList>
            <person name="Zhang L."/>
            <person name="Zhou Z."/>
            <person name="Guo Q."/>
            <person name="Fokkens L."/>
            <person name="Miskei M."/>
            <person name="Pocsi I."/>
            <person name="Zhang W."/>
            <person name="Chen M."/>
            <person name="Wang L."/>
            <person name="Sun Y."/>
            <person name="Donzelli B.G."/>
            <person name="Gibson D.M."/>
            <person name="Nelson D.R."/>
            <person name="Luo J.G."/>
            <person name="Rep M."/>
            <person name="Liu H."/>
            <person name="Yang S."/>
            <person name="Wang J."/>
            <person name="Krasnoff S.B."/>
            <person name="Xu Y."/>
            <person name="Molnar I."/>
            <person name="Lin M."/>
        </authorList>
    </citation>
    <scope>NUCLEOTIDE SEQUENCE [LARGE SCALE GENOMIC DNA]</scope>
    <source>
        <strain evidence="2 3">ARSEF 6962</strain>
    </source>
</reference>
<dbReference type="InterPro" id="IPR046670">
    <property type="entry name" value="DUF6540"/>
</dbReference>
<dbReference type="RefSeq" id="XP_040653726.1">
    <property type="nucleotide sequence ID" value="XM_040803622.1"/>
</dbReference>
<dbReference type="AlphaFoldDB" id="A0A151GBF0"/>
<feature type="compositionally biased region" description="Pro residues" evidence="1">
    <location>
        <begin position="7"/>
        <end position="32"/>
    </location>
</feature>
<dbReference type="InParanoid" id="A0A151GBF0"/>
<keyword evidence="3" id="KW-1185">Reference proteome</keyword>
<protein>
    <submittedName>
        <fullName evidence="2">Uncharacterized protein</fullName>
    </submittedName>
</protein>
<dbReference type="Pfam" id="PF20174">
    <property type="entry name" value="DUF6540"/>
    <property type="match status" value="1"/>
</dbReference>
<dbReference type="STRING" id="98403.A0A151GBF0"/>